<organism evidence="1 2">
    <name type="scientific">Chitinophaga oryziterrae</name>
    <dbReference type="NCBI Taxonomy" id="1031224"/>
    <lineage>
        <taxon>Bacteria</taxon>
        <taxon>Pseudomonadati</taxon>
        <taxon>Bacteroidota</taxon>
        <taxon>Chitinophagia</taxon>
        <taxon>Chitinophagales</taxon>
        <taxon>Chitinophagaceae</taxon>
        <taxon>Chitinophaga</taxon>
    </lineage>
</organism>
<dbReference type="Proteomes" id="UP000468388">
    <property type="component" value="Unassembled WGS sequence"/>
</dbReference>
<accession>A0A6N8J711</accession>
<gene>
    <name evidence="1" type="ORF">GO495_05505</name>
</gene>
<dbReference type="EMBL" id="WRXO01000001">
    <property type="protein sequence ID" value="MVT40029.1"/>
    <property type="molecule type" value="Genomic_DNA"/>
</dbReference>
<dbReference type="AlphaFoldDB" id="A0A6N8J711"/>
<dbReference type="Pfam" id="PF19781">
    <property type="entry name" value="DUF6266"/>
    <property type="match status" value="1"/>
</dbReference>
<keyword evidence="2" id="KW-1185">Reference proteome</keyword>
<dbReference type="InterPro" id="IPR046233">
    <property type="entry name" value="DUF6266"/>
</dbReference>
<protein>
    <submittedName>
        <fullName evidence="1">Uncharacterized protein</fullName>
    </submittedName>
</protein>
<evidence type="ECO:0000313" key="1">
    <source>
        <dbReference type="EMBL" id="MVT40029.1"/>
    </source>
</evidence>
<evidence type="ECO:0000313" key="2">
    <source>
        <dbReference type="Proteomes" id="UP000468388"/>
    </source>
</evidence>
<sequence>MGIQLKGLFGGFSGKVQRFKFGMITHLLGYISNLIDIGFQEHKASVSAMNATVAYNLKYAVTGISRDFSINLPELSFSQGKLIGPKSVTAEALAGLKVKFTWTASEIVRKLTHPADLLMITQKRLNL</sequence>
<reference evidence="1 2" key="1">
    <citation type="submission" date="2019-12" db="EMBL/GenBank/DDBJ databases">
        <title>The draft genomic sequence of strain Chitinophaga oryziterrae JCM 16595.</title>
        <authorList>
            <person name="Zhang X."/>
        </authorList>
    </citation>
    <scope>NUCLEOTIDE SEQUENCE [LARGE SCALE GENOMIC DNA]</scope>
    <source>
        <strain evidence="1 2">JCM 16595</strain>
    </source>
</reference>
<name>A0A6N8J711_9BACT</name>
<dbReference type="RefSeq" id="WP_157298665.1">
    <property type="nucleotide sequence ID" value="NZ_BAAAZB010000005.1"/>
</dbReference>
<proteinExistence type="predicted"/>
<comment type="caution">
    <text evidence="1">The sequence shown here is derived from an EMBL/GenBank/DDBJ whole genome shotgun (WGS) entry which is preliminary data.</text>
</comment>
<dbReference type="OrthoDB" id="665435at2"/>